<feature type="non-terminal residue" evidence="1">
    <location>
        <position position="40"/>
    </location>
</feature>
<gene>
    <name evidence="1" type="ORF">HNO88_004531</name>
</gene>
<organism evidence="1 2">
    <name type="scientific">Novosphingobium chloroacetimidivorans</name>
    <dbReference type="NCBI Taxonomy" id="1428314"/>
    <lineage>
        <taxon>Bacteria</taxon>
        <taxon>Pseudomonadati</taxon>
        <taxon>Pseudomonadota</taxon>
        <taxon>Alphaproteobacteria</taxon>
        <taxon>Sphingomonadales</taxon>
        <taxon>Sphingomonadaceae</taxon>
        <taxon>Novosphingobium</taxon>
    </lineage>
</organism>
<dbReference type="EMBL" id="JACHLR010000083">
    <property type="protein sequence ID" value="MBB4861177.1"/>
    <property type="molecule type" value="Genomic_DNA"/>
</dbReference>
<reference evidence="1 2" key="1">
    <citation type="submission" date="2020-08" db="EMBL/GenBank/DDBJ databases">
        <title>Functional genomics of gut bacteria from endangered species of beetles.</title>
        <authorList>
            <person name="Carlos-Shanley C."/>
        </authorList>
    </citation>
    <scope>NUCLEOTIDE SEQUENCE [LARGE SCALE GENOMIC DNA]</scope>
    <source>
        <strain evidence="1 2">S00245</strain>
    </source>
</reference>
<comment type="caution">
    <text evidence="1">The sequence shown here is derived from an EMBL/GenBank/DDBJ whole genome shotgun (WGS) entry which is preliminary data.</text>
</comment>
<dbReference type="Proteomes" id="UP000555448">
    <property type="component" value="Unassembled WGS sequence"/>
</dbReference>
<evidence type="ECO:0000313" key="1">
    <source>
        <dbReference type="EMBL" id="MBB4861177.1"/>
    </source>
</evidence>
<proteinExistence type="predicted"/>
<accession>A0A7W7KE65</accession>
<sequence length="40" mass="4611">MIQVSGKEMSMARFDVTDFEWSVIEPLLPTKVRGVKRVDD</sequence>
<protein>
    <submittedName>
        <fullName evidence="1">Transposase</fullName>
    </submittedName>
</protein>
<name>A0A7W7KE65_9SPHN</name>
<keyword evidence="2" id="KW-1185">Reference proteome</keyword>
<dbReference type="AlphaFoldDB" id="A0A7W7KE65"/>
<evidence type="ECO:0000313" key="2">
    <source>
        <dbReference type="Proteomes" id="UP000555448"/>
    </source>
</evidence>